<dbReference type="AlphaFoldDB" id="A0A2T6ATV2"/>
<keyword evidence="5" id="KW-1185">Reference proteome</keyword>
<protein>
    <submittedName>
        <fullName evidence="4">Flavodoxin-like protein</fullName>
    </submittedName>
</protein>
<evidence type="ECO:0000313" key="4">
    <source>
        <dbReference type="EMBL" id="PTX47244.1"/>
    </source>
</evidence>
<dbReference type="PANTHER" id="PTHR10204">
    <property type="entry name" value="NAD P H OXIDOREDUCTASE-RELATED"/>
    <property type="match status" value="1"/>
</dbReference>
<comment type="similarity">
    <text evidence="1">Belongs to the NAD(P)H dehydrogenase (quinone) family.</text>
</comment>
<gene>
    <name evidence="4" type="ORF">C8P63_15311</name>
</gene>
<proteinExistence type="inferred from homology"/>
<keyword evidence="2" id="KW-0560">Oxidoreductase</keyword>
<dbReference type="SUPFAM" id="SSF52218">
    <property type="entry name" value="Flavoproteins"/>
    <property type="match status" value="1"/>
</dbReference>
<sequence>MERMKKHDGLAFVFPLWWWSMPAMLKGYIDRVWNDGFAYGPNKLQHEHVLWISLAGAPIERFEKRRYNTMIDHYFNIGLADYCGIPNSKIKLLYETIDPRPGHVEKMLNQAYNLGLDYAS</sequence>
<dbReference type="InterPro" id="IPR051545">
    <property type="entry name" value="NAD(P)H_dehydrogenase_qn"/>
</dbReference>
<comment type="caution">
    <text evidence="4">The sequence shown here is derived from an EMBL/GenBank/DDBJ whole genome shotgun (WGS) entry which is preliminary data.</text>
</comment>
<dbReference type="InterPro" id="IPR003680">
    <property type="entry name" value="Flavodoxin_fold"/>
</dbReference>
<dbReference type="InterPro" id="IPR029039">
    <property type="entry name" value="Flavoprotein-like_sf"/>
</dbReference>
<dbReference type="NCBIfam" id="NF007280">
    <property type="entry name" value="PRK09739.1"/>
    <property type="match status" value="1"/>
</dbReference>
<dbReference type="Proteomes" id="UP000244240">
    <property type="component" value="Unassembled WGS sequence"/>
</dbReference>
<reference evidence="4 5" key="1">
    <citation type="submission" date="2018-04" db="EMBL/GenBank/DDBJ databases">
        <title>Genomic Encyclopedia of Archaeal and Bacterial Type Strains, Phase II (KMG-II): from individual species to whole genera.</title>
        <authorList>
            <person name="Goeker M."/>
        </authorList>
    </citation>
    <scope>NUCLEOTIDE SEQUENCE [LARGE SCALE GENOMIC DNA]</scope>
    <source>
        <strain evidence="4 5">DSM 45787</strain>
    </source>
</reference>
<evidence type="ECO:0000313" key="5">
    <source>
        <dbReference type="Proteomes" id="UP000244240"/>
    </source>
</evidence>
<feature type="domain" description="Flavodoxin-like fold" evidence="3">
    <location>
        <begin position="2"/>
        <end position="111"/>
    </location>
</feature>
<dbReference type="Pfam" id="PF02525">
    <property type="entry name" value="Flavodoxin_2"/>
    <property type="match status" value="1"/>
</dbReference>
<dbReference type="Gene3D" id="3.40.50.360">
    <property type="match status" value="1"/>
</dbReference>
<evidence type="ECO:0000259" key="3">
    <source>
        <dbReference type="Pfam" id="PF02525"/>
    </source>
</evidence>
<accession>A0A2T6ATV2</accession>
<dbReference type="GO" id="GO:0003955">
    <property type="term" value="F:NAD(P)H dehydrogenase (quinone) activity"/>
    <property type="evidence" value="ECO:0007669"/>
    <property type="project" value="TreeGrafter"/>
</dbReference>
<evidence type="ECO:0000256" key="1">
    <source>
        <dbReference type="ARBA" id="ARBA00006252"/>
    </source>
</evidence>
<dbReference type="PANTHER" id="PTHR10204:SF34">
    <property type="entry name" value="NAD(P)H DEHYDROGENASE [QUINONE] 1 ISOFORM 1"/>
    <property type="match status" value="1"/>
</dbReference>
<organism evidence="4 5">
    <name type="scientific">Melghirimyces profundicolus</name>
    <dbReference type="NCBI Taxonomy" id="1242148"/>
    <lineage>
        <taxon>Bacteria</taxon>
        <taxon>Bacillati</taxon>
        <taxon>Bacillota</taxon>
        <taxon>Bacilli</taxon>
        <taxon>Bacillales</taxon>
        <taxon>Thermoactinomycetaceae</taxon>
        <taxon>Melghirimyces</taxon>
    </lineage>
</organism>
<name>A0A2T6ATV2_9BACL</name>
<dbReference type="EMBL" id="QBKR01000053">
    <property type="protein sequence ID" value="PTX47244.1"/>
    <property type="molecule type" value="Genomic_DNA"/>
</dbReference>
<dbReference type="GO" id="GO:0005829">
    <property type="term" value="C:cytosol"/>
    <property type="evidence" value="ECO:0007669"/>
    <property type="project" value="TreeGrafter"/>
</dbReference>
<evidence type="ECO:0000256" key="2">
    <source>
        <dbReference type="ARBA" id="ARBA00023002"/>
    </source>
</evidence>